<protein>
    <submittedName>
        <fullName evidence="1">Uncharacterized protein</fullName>
    </submittedName>
</protein>
<name>A0A3G9JNG0_9FIRM</name>
<evidence type="ECO:0000313" key="2">
    <source>
        <dbReference type="Proteomes" id="UP000268059"/>
    </source>
</evidence>
<reference evidence="1 2" key="1">
    <citation type="submission" date="2018-11" db="EMBL/GenBank/DDBJ databases">
        <title>Novel Erysipelotrichaceae bacterium isolated from small intestine of a swine.</title>
        <authorList>
            <person name="Kim J.S."/>
            <person name="Choe H."/>
            <person name="Lee Y.R."/>
            <person name="Kim K.M."/>
            <person name="Park D.S."/>
        </authorList>
    </citation>
    <scope>NUCLEOTIDE SEQUENCE [LARGE SCALE GENOMIC DNA]</scope>
    <source>
        <strain evidence="1 2">SG0102</strain>
    </source>
</reference>
<dbReference type="Proteomes" id="UP000268059">
    <property type="component" value="Chromosome"/>
</dbReference>
<keyword evidence="2" id="KW-1185">Reference proteome</keyword>
<organism evidence="1 2">
    <name type="scientific">Intestinibaculum porci</name>
    <dbReference type="NCBI Taxonomy" id="2487118"/>
    <lineage>
        <taxon>Bacteria</taxon>
        <taxon>Bacillati</taxon>
        <taxon>Bacillota</taxon>
        <taxon>Erysipelotrichia</taxon>
        <taxon>Erysipelotrichales</taxon>
        <taxon>Erysipelotrichaceae</taxon>
        <taxon>Intestinibaculum</taxon>
    </lineage>
</organism>
<dbReference type="RefSeq" id="WP_125120257.1">
    <property type="nucleotide sequence ID" value="NZ_AP019309.1"/>
</dbReference>
<gene>
    <name evidence="1" type="ORF">SG0102_24750</name>
</gene>
<accession>A0A3G9JNG0</accession>
<evidence type="ECO:0000313" key="1">
    <source>
        <dbReference type="EMBL" id="BBH27541.1"/>
    </source>
</evidence>
<dbReference type="KEGG" id="ebm:SG0102_24750"/>
<sequence>MKKSILLAVLVISCFVLYGTYVCVYAAGEDVELLSTTMTPKLLTTSLKQKGNKYTYSFPKGTSSHTTRSKVIPLKVDVNGPVTITSNKSKLSYGVYQDQNCHQKVAITQKGTYYVRISQPAYAIDLLDHNKAQYKKASIILYVSQVYHDDFTLKAKTYACFSGTPAIHIHAKNGLLKLNSSYLDQTGKYVKGGHYTLGSVTVKEDPVALMKGTIF</sequence>
<dbReference type="AlphaFoldDB" id="A0A3G9JNG0"/>
<dbReference type="InParanoid" id="A0A3G9JNG0"/>
<dbReference type="EMBL" id="AP019309">
    <property type="protein sequence ID" value="BBH27541.1"/>
    <property type="molecule type" value="Genomic_DNA"/>
</dbReference>
<proteinExistence type="predicted"/>